<dbReference type="EMBL" id="CP103305">
    <property type="protein sequence ID" value="UVS69653.1"/>
    <property type="molecule type" value="Genomic_DNA"/>
</dbReference>
<dbReference type="SUPFAM" id="SSF50249">
    <property type="entry name" value="Nucleic acid-binding proteins"/>
    <property type="match status" value="1"/>
</dbReference>
<protein>
    <submittedName>
        <fullName evidence="2">Zinc ribbon domain-containing protein</fullName>
    </submittedName>
</protein>
<organism evidence="2">
    <name type="scientific">Nitrososphaera viennensis</name>
    <dbReference type="NCBI Taxonomy" id="1034015"/>
    <lineage>
        <taxon>Archaea</taxon>
        <taxon>Nitrososphaerota</taxon>
        <taxon>Nitrososphaeria</taxon>
        <taxon>Nitrososphaerales</taxon>
        <taxon>Nitrososphaeraceae</taxon>
        <taxon>Nitrososphaera</taxon>
    </lineage>
</organism>
<dbReference type="GeneID" id="74945755"/>
<dbReference type="Proteomes" id="UP001059771">
    <property type="component" value="Chromosome"/>
</dbReference>
<dbReference type="RefSeq" id="WP_075053858.1">
    <property type="nucleotide sequence ID" value="NZ_CP103305.1"/>
</dbReference>
<dbReference type="InterPro" id="IPR022002">
    <property type="entry name" value="ChsH2_Znr"/>
</dbReference>
<accession>A0A977IF99</accession>
<evidence type="ECO:0000259" key="1">
    <source>
        <dbReference type="Pfam" id="PF12172"/>
    </source>
</evidence>
<evidence type="ECO:0000313" key="2">
    <source>
        <dbReference type="EMBL" id="UVS69653.1"/>
    </source>
</evidence>
<sequence>MKKGEFMVPVCTLCGKKAWPPSPACPKCFGRTVLKKVEKTGTLVEFSNSYVRGHEGVFGIIEMDGFRLVGSLDDDGKLRKGMKVKMDSCGVNVEGAPFYHFTPATTK</sequence>
<dbReference type="InterPro" id="IPR012340">
    <property type="entry name" value="NA-bd_OB-fold"/>
</dbReference>
<reference evidence="2" key="1">
    <citation type="submission" date="2022-08" db="EMBL/GenBank/DDBJ databases">
        <title>Dynamic responses of ammonia-oxidizing microbial communities induced by reactive oxygen species (ROS) in fluctuating redox aquifers.</title>
        <authorList>
            <person name="Wang P."/>
            <person name="Wang H."/>
        </authorList>
    </citation>
    <scope>NUCLEOTIDE SEQUENCE</scope>
    <source>
        <strain evidence="2">PLX03</strain>
    </source>
</reference>
<dbReference type="PANTHER" id="PTHR34075:SF5">
    <property type="entry name" value="BLR3430 PROTEIN"/>
    <property type="match status" value="1"/>
</dbReference>
<dbReference type="PANTHER" id="PTHR34075">
    <property type="entry name" value="BLR3430 PROTEIN"/>
    <property type="match status" value="1"/>
</dbReference>
<gene>
    <name evidence="2" type="ORF">NWT39_02420</name>
</gene>
<proteinExistence type="predicted"/>
<dbReference type="AlphaFoldDB" id="A0A977IF99"/>
<name>A0A977IF99_9ARCH</name>
<dbReference type="InterPro" id="IPR052513">
    <property type="entry name" value="Thioester_dehydratase-like"/>
</dbReference>
<dbReference type="Pfam" id="PF12172">
    <property type="entry name" value="zf-ChsH2"/>
    <property type="match status" value="1"/>
</dbReference>
<feature type="domain" description="ChsH2 rubredoxin-like zinc ribbon" evidence="1">
    <location>
        <begin position="3"/>
        <end position="32"/>
    </location>
</feature>
<dbReference type="Gene3D" id="6.10.30.10">
    <property type="match status" value="1"/>
</dbReference>